<dbReference type="EMBL" id="CAJNOC010003141">
    <property type="protein sequence ID" value="CAF0969591.1"/>
    <property type="molecule type" value="Genomic_DNA"/>
</dbReference>
<evidence type="ECO:0000256" key="1">
    <source>
        <dbReference type="ARBA" id="ARBA00004141"/>
    </source>
</evidence>
<dbReference type="GO" id="GO:0015141">
    <property type="term" value="F:succinate transmembrane transporter activity"/>
    <property type="evidence" value="ECO:0007669"/>
    <property type="project" value="UniProtKB-ARBA"/>
</dbReference>
<feature type="transmembrane region" description="Helical" evidence="8">
    <location>
        <begin position="421"/>
        <end position="448"/>
    </location>
</feature>
<evidence type="ECO:0000256" key="8">
    <source>
        <dbReference type="SAM" id="Phobius"/>
    </source>
</evidence>
<keyword evidence="10" id="KW-1185">Reference proteome</keyword>
<accession>A0A814EHK2</accession>
<feature type="transmembrane region" description="Helical" evidence="8">
    <location>
        <begin position="341"/>
        <end position="360"/>
    </location>
</feature>
<proteinExistence type="inferred from homology"/>
<feature type="transmembrane region" description="Helical" evidence="8">
    <location>
        <begin position="248"/>
        <end position="270"/>
    </location>
</feature>
<organism evidence="9 10">
    <name type="scientific">Brachionus calyciflorus</name>
    <dbReference type="NCBI Taxonomy" id="104777"/>
    <lineage>
        <taxon>Eukaryota</taxon>
        <taxon>Metazoa</taxon>
        <taxon>Spiralia</taxon>
        <taxon>Gnathifera</taxon>
        <taxon>Rotifera</taxon>
        <taxon>Eurotatoria</taxon>
        <taxon>Monogononta</taxon>
        <taxon>Pseudotrocha</taxon>
        <taxon>Ploima</taxon>
        <taxon>Brachionidae</taxon>
        <taxon>Brachionus</taxon>
    </lineage>
</organism>
<dbReference type="AlphaFoldDB" id="A0A814EHK2"/>
<evidence type="ECO:0000256" key="4">
    <source>
        <dbReference type="ARBA" id="ARBA00022692"/>
    </source>
</evidence>
<keyword evidence="4 8" id="KW-0812">Transmembrane</keyword>
<keyword evidence="7" id="KW-0175">Coiled coil</keyword>
<dbReference type="Proteomes" id="UP000663879">
    <property type="component" value="Unassembled WGS sequence"/>
</dbReference>
<comment type="similarity">
    <text evidence="2">Belongs to the SLC13A/DASS transporter (TC 2.A.47) family. NADC subfamily.</text>
</comment>
<feature type="transmembrane region" description="Helical" evidence="8">
    <location>
        <begin position="460"/>
        <end position="480"/>
    </location>
</feature>
<feature type="transmembrane region" description="Helical" evidence="8">
    <location>
        <begin position="381"/>
        <end position="399"/>
    </location>
</feature>
<sequence length="552" mass="62128">MFLPKITSWLKLKKDLVLILLIPILFSPLPIVIREKPAFCAYVLIIMVLFWITKCLPIPITSLLPILLFPLFNISSSKCTSQVYFRDIQILLFGGFTLVIALQKTGLHERIALKIIRLFGSDPKWILLGIMLVTSFASIWISNAAVTSMMLPISIALVKNLVKYNAEFESKEIKLEDLNQEKVENDEKDLIKTPAAVNLMKCYTLSVAYSSSIGGIGSLVGTSSNLLLKGFFDGQYPDGGLNFLTFMAYSMPNLIVMVFATWFYMAILWLPRNSFRLSRNKVGKESDLLKKSIEEKYSKLGPMKYEEKNVAFLFVLCVVLWLTRDLVVVDGWEYFFGSDKYISDATPAILVVILIFIFPKNGLFSMDKYEPLLQWKDMNDFKWDILLFVGGSSAIAAGFEKSRLTVWFGEFMASFFPKQKILALLVIFIFIGFGTEFTSNSSIASILLPICDSLARKNGIAPHYFLLPMTIFISFGFVVPVSTPSNAMVYGMGYLRIKDLLLSGLVLKIFGIIVVLIFNSLLLNPIFSNGISNVMSSNETVKIYAQKAFDNC</sequence>
<keyword evidence="6 8" id="KW-0472">Membrane</keyword>
<feature type="coiled-coil region" evidence="7">
    <location>
        <begin position="161"/>
        <end position="188"/>
    </location>
</feature>
<dbReference type="InterPro" id="IPR031312">
    <property type="entry name" value="Na/sul_symport_CS"/>
</dbReference>
<dbReference type="InterPro" id="IPR001898">
    <property type="entry name" value="SLC13A/DASS"/>
</dbReference>
<dbReference type="PANTHER" id="PTHR10283:SF82">
    <property type="entry name" value="SOLUTE CARRIER FAMILY 13 MEMBER 2"/>
    <property type="match status" value="1"/>
</dbReference>
<evidence type="ECO:0000256" key="5">
    <source>
        <dbReference type="ARBA" id="ARBA00022989"/>
    </source>
</evidence>
<gene>
    <name evidence="9" type="ORF">OXX778_LOCUS14849</name>
</gene>
<dbReference type="PANTHER" id="PTHR10283">
    <property type="entry name" value="SOLUTE CARRIER FAMILY 13 MEMBER"/>
    <property type="match status" value="1"/>
</dbReference>
<feature type="transmembrane region" description="Helical" evidence="8">
    <location>
        <begin position="310"/>
        <end position="329"/>
    </location>
</feature>
<evidence type="ECO:0000256" key="7">
    <source>
        <dbReference type="SAM" id="Coils"/>
    </source>
</evidence>
<keyword evidence="3" id="KW-0813">Transport</keyword>
<protein>
    <submittedName>
        <fullName evidence="9">Uncharacterized protein</fullName>
    </submittedName>
</protein>
<dbReference type="PROSITE" id="PS01271">
    <property type="entry name" value="NA_SULFATE"/>
    <property type="match status" value="1"/>
</dbReference>
<feature type="transmembrane region" description="Helical" evidence="8">
    <location>
        <begin position="125"/>
        <end position="146"/>
    </location>
</feature>
<feature type="transmembrane region" description="Helical" evidence="8">
    <location>
        <begin position="16"/>
        <end position="33"/>
    </location>
</feature>
<evidence type="ECO:0000256" key="6">
    <source>
        <dbReference type="ARBA" id="ARBA00023136"/>
    </source>
</evidence>
<keyword evidence="5 8" id="KW-1133">Transmembrane helix</keyword>
<feature type="transmembrane region" description="Helical" evidence="8">
    <location>
        <begin position="207"/>
        <end position="228"/>
    </location>
</feature>
<reference evidence="9" key="1">
    <citation type="submission" date="2021-02" db="EMBL/GenBank/DDBJ databases">
        <authorList>
            <person name="Nowell W R."/>
        </authorList>
    </citation>
    <scope>NUCLEOTIDE SEQUENCE</scope>
    <source>
        <strain evidence="9">Ploen Becks lab</strain>
    </source>
</reference>
<evidence type="ECO:0000313" key="10">
    <source>
        <dbReference type="Proteomes" id="UP000663879"/>
    </source>
</evidence>
<evidence type="ECO:0000313" key="9">
    <source>
        <dbReference type="EMBL" id="CAF0969591.1"/>
    </source>
</evidence>
<dbReference type="Pfam" id="PF00939">
    <property type="entry name" value="Na_sulph_symp"/>
    <property type="match status" value="1"/>
</dbReference>
<feature type="transmembrane region" description="Helical" evidence="8">
    <location>
        <begin position="39"/>
        <end position="72"/>
    </location>
</feature>
<dbReference type="OrthoDB" id="6493944at2759"/>
<comment type="caution">
    <text evidence="9">The sequence shown here is derived from an EMBL/GenBank/DDBJ whole genome shotgun (WGS) entry which is preliminary data.</text>
</comment>
<evidence type="ECO:0000256" key="2">
    <source>
        <dbReference type="ARBA" id="ARBA00006772"/>
    </source>
</evidence>
<name>A0A814EHK2_9BILA</name>
<evidence type="ECO:0000256" key="3">
    <source>
        <dbReference type="ARBA" id="ARBA00022448"/>
    </source>
</evidence>
<comment type="subcellular location">
    <subcellularLocation>
        <location evidence="1">Membrane</location>
        <topology evidence="1">Multi-pass membrane protein</topology>
    </subcellularLocation>
</comment>
<feature type="transmembrane region" description="Helical" evidence="8">
    <location>
        <begin position="500"/>
        <end position="523"/>
    </location>
</feature>
<dbReference type="GO" id="GO:0005886">
    <property type="term" value="C:plasma membrane"/>
    <property type="evidence" value="ECO:0007669"/>
    <property type="project" value="TreeGrafter"/>
</dbReference>